<evidence type="ECO:0000256" key="2">
    <source>
        <dbReference type="ARBA" id="ARBA00013194"/>
    </source>
</evidence>
<evidence type="ECO:0000313" key="8">
    <source>
        <dbReference type="EMBL" id="KAK4311123.1"/>
    </source>
</evidence>
<evidence type="ECO:0000259" key="7">
    <source>
        <dbReference type="PROSITE" id="PS50059"/>
    </source>
</evidence>
<organism evidence="8 9">
    <name type="scientific">Petrolisthes manimaculis</name>
    <dbReference type="NCBI Taxonomy" id="1843537"/>
    <lineage>
        <taxon>Eukaryota</taxon>
        <taxon>Metazoa</taxon>
        <taxon>Ecdysozoa</taxon>
        <taxon>Arthropoda</taxon>
        <taxon>Crustacea</taxon>
        <taxon>Multicrustacea</taxon>
        <taxon>Malacostraca</taxon>
        <taxon>Eumalacostraca</taxon>
        <taxon>Eucarida</taxon>
        <taxon>Decapoda</taxon>
        <taxon>Pleocyemata</taxon>
        <taxon>Anomura</taxon>
        <taxon>Galatheoidea</taxon>
        <taxon>Porcellanidae</taxon>
        <taxon>Petrolisthes</taxon>
    </lineage>
</organism>
<evidence type="ECO:0000256" key="6">
    <source>
        <dbReference type="SAM" id="MobiDB-lite"/>
    </source>
</evidence>
<comment type="caution">
    <text evidence="8">The sequence shown here is derived from an EMBL/GenBank/DDBJ whole genome shotgun (WGS) entry which is preliminary data.</text>
</comment>
<evidence type="ECO:0000313" key="9">
    <source>
        <dbReference type="Proteomes" id="UP001292094"/>
    </source>
</evidence>
<feature type="domain" description="PPIase FKBP-type" evidence="7">
    <location>
        <begin position="60"/>
        <end position="148"/>
    </location>
</feature>
<dbReference type="InterPro" id="IPR046357">
    <property type="entry name" value="PPIase_dom_sf"/>
</dbReference>
<dbReference type="Proteomes" id="UP001292094">
    <property type="component" value="Unassembled WGS sequence"/>
</dbReference>
<keyword evidence="4 5" id="KW-0413">Isomerase</keyword>
<comment type="catalytic activity">
    <reaction evidence="1 5">
        <text>[protein]-peptidylproline (omega=180) = [protein]-peptidylproline (omega=0)</text>
        <dbReference type="Rhea" id="RHEA:16237"/>
        <dbReference type="Rhea" id="RHEA-COMP:10747"/>
        <dbReference type="Rhea" id="RHEA-COMP:10748"/>
        <dbReference type="ChEBI" id="CHEBI:83833"/>
        <dbReference type="ChEBI" id="CHEBI:83834"/>
        <dbReference type="EC" id="5.2.1.8"/>
    </reaction>
</comment>
<dbReference type="AlphaFoldDB" id="A0AAE1PN72"/>
<reference evidence="8" key="1">
    <citation type="submission" date="2023-11" db="EMBL/GenBank/DDBJ databases">
        <title>Genome assemblies of two species of porcelain crab, Petrolisthes cinctipes and Petrolisthes manimaculis (Anomura: Porcellanidae).</title>
        <authorList>
            <person name="Angst P."/>
        </authorList>
    </citation>
    <scope>NUCLEOTIDE SEQUENCE</scope>
    <source>
        <strain evidence="8">PB745_02</strain>
        <tissue evidence="8">Gill</tissue>
    </source>
</reference>
<dbReference type="InterPro" id="IPR001179">
    <property type="entry name" value="PPIase_FKBP_dom"/>
</dbReference>
<dbReference type="EC" id="5.2.1.8" evidence="2 5"/>
<dbReference type="PANTHER" id="PTHR45779:SF5">
    <property type="entry name" value="PEPTIDYLPROLYL ISOMERASE"/>
    <property type="match status" value="1"/>
</dbReference>
<keyword evidence="9" id="KW-1185">Reference proteome</keyword>
<dbReference type="SUPFAM" id="SSF54534">
    <property type="entry name" value="FKBP-like"/>
    <property type="match status" value="2"/>
</dbReference>
<accession>A0AAE1PN72</accession>
<gene>
    <name evidence="8" type="ORF">Pmani_017356</name>
</gene>
<feature type="domain" description="PPIase FKBP-type" evidence="7">
    <location>
        <begin position="193"/>
        <end position="281"/>
    </location>
</feature>
<dbReference type="Gene3D" id="3.10.50.40">
    <property type="match status" value="2"/>
</dbReference>
<evidence type="ECO:0000256" key="4">
    <source>
        <dbReference type="ARBA" id="ARBA00023235"/>
    </source>
</evidence>
<dbReference type="EMBL" id="JAWZYT010001552">
    <property type="protein sequence ID" value="KAK4311123.1"/>
    <property type="molecule type" value="Genomic_DNA"/>
</dbReference>
<evidence type="ECO:0000256" key="5">
    <source>
        <dbReference type="PROSITE-ProRule" id="PRU00277"/>
    </source>
</evidence>
<protein>
    <recommendedName>
        <fullName evidence="2 5">peptidylprolyl isomerase</fullName>
        <ecNumber evidence="2 5">5.2.1.8</ecNumber>
    </recommendedName>
</protein>
<keyword evidence="3 5" id="KW-0697">Rotamase</keyword>
<evidence type="ECO:0000256" key="1">
    <source>
        <dbReference type="ARBA" id="ARBA00000971"/>
    </source>
</evidence>
<name>A0AAE1PN72_9EUCA</name>
<dbReference type="PROSITE" id="PS50059">
    <property type="entry name" value="FKBP_PPIASE"/>
    <property type="match status" value="2"/>
</dbReference>
<dbReference type="GO" id="GO:0005783">
    <property type="term" value="C:endoplasmic reticulum"/>
    <property type="evidence" value="ECO:0007669"/>
    <property type="project" value="TreeGrafter"/>
</dbReference>
<feature type="region of interest" description="Disordered" evidence="6">
    <location>
        <begin position="154"/>
        <end position="173"/>
    </location>
</feature>
<dbReference type="GO" id="GO:0003755">
    <property type="term" value="F:peptidyl-prolyl cis-trans isomerase activity"/>
    <property type="evidence" value="ECO:0007669"/>
    <property type="project" value="UniProtKB-KW"/>
</dbReference>
<proteinExistence type="predicted"/>
<evidence type="ECO:0000256" key="3">
    <source>
        <dbReference type="ARBA" id="ARBA00023110"/>
    </source>
</evidence>
<dbReference type="FunFam" id="3.10.50.40:FF:000006">
    <property type="entry name" value="Peptidyl-prolyl cis-trans isomerase"/>
    <property type="match status" value="2"/>
</dbReference>
<dbReference type="Pfam" id="PF00254">
    <property type="entry name" value="FKBP_C"/>
    <property type="match status" value="2"/>
</dbReference>
<dbReference type="InterPro" id="IPR044609">
    <property type="entry name" value="FKBP2/11"/>
</dbReference>
<sequence>MSFQHRQRSEEQIKMEFRLCVFVMVAACLVTLVTGQRPKGQLQIETISKPSVCGRRAAMGDKVQVHYVGQLSDGTIFDQSRPRGAPFEFRLGSGQVIAGWDQGLEGACVGEKRRLIIPPHLAYGKRGAGGVIPPDATLTFDIEVVELPDKVVRKEEVPERRPQPALEREEPQKELVKQTLVVPPTCTRQAQHHDKVTVHYTGQLVDAKKFDSSVDRNQPFVFTLGEASVIPGWEQGVAGMCVGESRLLIVPPHLAYGKRGAGDVIPPDATLIFTIQLLKIN</sequence>
<dbReference type="PANTHER" id="PTHR45779">
    <property type="entry name" value="PEPTIDYLPROLYL ISOMERASE"/>
    <property type="match status" value="1"/>
</dbReference>